<dbReference type="InterPro" id="IPR036388">
    <property type="entry name" value="WH-like_DNA-bd_sf"/>
</dbReference>
<dbReference type="PANTHER" id="PTHR33169">
    <property type="entry name" value="PADR-FAMILY TRANSCRIPTIONAL REGULATOR"/>
    <property type="match status" value="1"/>
</dbReference>
<reference evidence="2 3" key="1">
    <citation type="submission" date="2018-07" db="EMBL/GenBank/DDBJ databases">
        <title>Draft genome sequence of Ancylomarina sp. M1P.</title>
        <authorList>
            <person name="Yadav S."/>
            <person name="Villanueva L."/>
            <person name="Damste J.S.S."/>
        </authorList>
    </citation>
    <scope>NUCLEOTIDE SEQUENCE [LARGE SCALE GENOMIC DNA]</scope>
    <source>
        <strain evidence="2 3">M1P</strain>
    </source>
</reference>
<evidence type="ECO:0000259" key="1">
    <source>
        <dbReference type="Pfam" id="PF03551"/>
    </source>
</evidence>
<dbReference type="EMBL" id="QQWG01000002">
    <property type="protein sequence ID" value="RRG24174.1"/>
    <property type="molecule type" value="Genomic_DNA"/>
</dbReference>
<dbReference type="PANTHER" id="PTHR33169:SF14">
    <property type="entry name" value="TRANSCRIPTIONAL REGULATOR RV3488"/>
    <property type="match status" value="1"/>
</dbReference>
<dbReference type="Gene3D" id="1.10.10.10">
    <property type="entry name" value="Winged helix-like DNA-binding domain superfamily/Winged helix DNA-binding domain"/>
    <property type="match status" value="1"/>
</dbReference>
<evidence type="ECO:0000313" key="3">
    <source>
        <dbReference type="Proteomes" id="UP000285794"/>
    </source>
</evidence>
<dbReference type="SUPFAM" id="SSF46785">
    <property type="entry name" value="Winged helix' DNA-binding domain"/>
    <property type="match status" value="1"/>
</dbReference>
<dbReference type="RefSeq" id="WP_125029484.1">
    <property type="nucleotide sequence ID" value="NZ_JAPXVP010000002.1"/>
</dbReference>
<name>A0A425Y6U7_9BACT</name>
<sequence>MESENNEYFIAKWKSQYKKGLLEYIIILLLRSRPCYGYELISDMNQFTSLEIAEGTIYPLLNRLKKEGLVTSEWAEQESGIPRKYYKLTEDGLTILGTMNEYVGSLNISVDKILKKTDSLK</sequence>
<gene>
    <name evidence="2" type="ORF">DWB61_03415</name>
</gene>
<organism evidence="2 3">
    <name type="scientific">Ancylomarina euxinus</name>
    <dbReference type="NCBI Taxonomy" id="2283627"/>
    <lineage>
        <taxon>Bacteria</taxon>
        <taxon>Pseudomonadati</taxon>
        <taxon>Bacteroidota</taxon>
        <taxon>Bacteroidia</taxon>
        <taxon>Marinilabiliales</taxon>
        <taxon>Marinifilaceae</taxon>
        <taxon>Ancylomarina</taxon>
    </lineage>
</organism>
<dbReference type="AlphaFoldDB" id="A0A425Y6U7"/>
<dbReference type="Pfam" id="PF03551">
    <property type="entry name" value="PadR"/>
    <property type="match status" value="1"/>
</dbReference>
<proteinExistence type="predicted"/>
<dbReference type="OrthoDB" id="9808017at2"/>
<comment type="caution">
    <text evidence="2">The sequence shown here is derived from an EMBL/GenBank/DDBJ whole genome shotgun (WGS) entry which is preliminary data.</text>
</comment>
<keyword evidence="3" id="KW-1185">Reference proteome</keyword>
<feature type="domain" description="Transcription regulator PadR N-terminal" evidence="1">
    <location>
        <begin position="26"/>
        <end position="93"/>
    </location>
</feature>
<protein>
    <submittedName>
        <fullName evidence="2">PadR family transcriptional regulator</fullName>
    </submittedName>
</protein>
<dbReference type="Proteomes" id="UP000285794">
    <property type="component" value="Unassembled WGS sequence"/>
</dbReference>
<dbReference type="InterPro" id="IPR052509">
    <property type="entry name" value="Metal_resp_DNA-bind_regulator"/>
</dbReference>
<evidence type="ECO:0000313" key="2">
    <source>
        <dbReference type="EMBL" id="RRG24174.1"/>
    </source>
</evidence>
<accession>A0A425Y6U7</accession>
<dbReference type="InterPro" id="IPR036390">
    <property type="entry name" value="WH_DNA-bd_sf"/>
</dbReference>
<dbReference type="InterPro" id="IPR005149">
    <property type="entry name" value="Tscrpt_reg_PadR_N"/>
</dbReference>